<dbReference type="Pfam" id="PF26640">
    <property type="entry name" value="DUF8212"/>
    <property type="match status" value="1"/>
</dbReference>
<dbReference type="KEGG" id="dsq:DICSQDRAFT_170676"/>
<evidence type="ECO:0000313" key="3">
    <source>
        <dbReference type="EMBL" id="EJF60815.1"/>
    </source>
</evidence>
<evidence type="ECO:0000259" key="2">
    <source>
        <dbReference type="Pfam" id="PF26640"/>
    </source>
</evidence>
<dbReference type="AlphaFoldDB" id="R7SYK6"/>
<dbReference type="GeneID" id="18839188"/>
<dbReference type="OrthoDB" id="2748246at2759"/>
<dbReference type="PANTHER" id="PTHR10622:SF10">
    <property type="entry name" value="HET DOMAIN-CONTAINING PROTEIN"/>
    <property type="match status" value="1"/>
</dbReference>
<dbReference type="HOGENOM" id="CLU_1151767_0_0_1"/>
<feature type="domain" description="Heterokaryon incompatibility" evidence="1">
    <location>
        <begin position="29"/>
        <end position="77"/>
    </location>
</feature>
<dbReference type="Pfam" id="PF06985">
    <property type="entry name" value="HET"/>
    <property type="match status" value="1"/>
</dbReference>
<dbReference type="InterPro" id="IPR010730">
    <property type="entry name" value="HET"/>
</dbReference>
<reference evidence="3 4" key="1">
    <citation type="journal article" date="2012" name="Science">
        <title>The Paleozoic origin of enzymatic lignin decomposition reconstructed from 31 fungal genomes.</title>
        <authorList>
            <person name="Floudas D."/>
            <person name="Binder M."/>
            <person name="Riley R."/>
            <person name="Barry K."/>
            <person name="Blanchette R.A."/>
            <person name="Henrissat B."/>
            <person name="Martinez A.T."/>
            <person name="Otillar R."/>
            <person name="Spatafora J.W."/>
            <person name="Yadav J.S."/>
            <person name="Aerts A."/>
            <person name="Benoit I."/>
            <person name="Boyd A."/>
            <person name="Carlson A."/>
            <person name="Copeland A."/>
            <person name="Coutinho P.M."/>
            <person name="de Vries R.P."/>
            <person name="Ferreira P."/>
            <person name="Findley K."/>
            <person name="Foster B."/>
            <person name="Gaskell J."/>
            <person name="Glotzer D."/>
            <person name="Gorecki P."/>
            <person name="Heitman J."/>
            <person name="Hesse C."/>
            <person name="Hori C."/>
            <person name="Igarashi K."/>
            <person name="Jurgens J.A."/>
            <person name="Kallen N."/>
            <person name="Kersten P."/>
            <person name="Kohler A."/>
            <person name="Kuees U."/>
            <person name="Kumar T.K.A."/>
            <person name="Kuo A."/>
            <person name="LaButti K."/>
            <person name="Larrondo L.F."/>
            <person name="Lindquist E."/>
            <person name="Ling A."/>
            <person name="Lombard V."/>
            <person name="Lucas S."/>
            <person name="Lundell T."/>
            <person name="Martin R."/>
            <person name="McLaughlin D.J."/>
            <person name="Morgenstern I."/>
            <person name="Morin E."/>
            <person name="Murat C."/>
            <person name="Nagy L.G."/>
            <person name="Nolan M."/>
            <person name="Ohm R.A."/>
            <person name="Patyshakuliyeva A."/>
            <person name="Rokas A."/>
            <person name="Ruiz-Duenas F.J."/>
            <person name="Sabat G."/>
            <person name="Salamov A."/>
            <person name="Samejima M."/>
            <person name="Schmutz J."/>
            <person name="Slot J.C."/>
            <person name="St John F."/>
            <person name="Stenlid J."/>
            <person name="Sun H."/>
            <person name="Sun S."/>
            <person name="Syed K."/>
            <person name="Tsang A."/>
            <person name="Wiebenga A."/>
            <person name="Young D."/>
            <person name="Pisabarro A."/>
            <person name="Eastwood D.C."/>
            <person name="Martin F."/>
            <person name="Cullen D."/>
            <person name="Grigoriev I.V."/>
            <person name="Hibbett D.S."/>
        </authorList>
    </citation>
    <scope>NUCLEOTIDE SEQUENCE [LARGE SCALE GENOMIC DNA]</scope>
    <source>
        <strain evidence="3 4">LYAD-421 SS1</strain>
    </source>
</reference>
<organism evidence="3 4">
    <name type="scientific">Dichomitus squalens (strain LYAD-421)</name>
    <name type="common">Western red white-rot fungus</name>
    <dbReference type="NCBI Taxonomy" id="732165"/>
    <lineage>
        <taxon>Eukaryota</taxon>
        <taxon>Fungi</taxon>
        <taxon>Dikarya</taxon>
        <taxon>Basidiomycota</taxon>
        <taxon>Agaricomycotina</taxon>
        <taxon>Agaricomycetes</taxon>
        <taxon>Polyporales</taxon>
        <taxon>Polyporaceae</taxon>
        <taxon>Dichomitus</taxon>
    </lineage>
</organism>
<name>R7SYK6_DICSQ</name>
<dbReference type="InterPro" id="IPR058525">
    <property type="entry name" value="DUF8212"/>
</dbReference>
<feature type="domain" description="DUF8212" evidence="2">
    <location>
        <begin position="142"/>
        <end position="230"/>
    </location>
</feature>
<dbReference type="RefSeq" id="XP_007366350.1">
    <property type="nucleotide sequence ID" value="XM_007366288.1"/>
</dbReference>
<evidence type="ECO:0000259" key="1">
    <source>
        <dbReference type="Pfam" id="PF06985"/>
    </source>
</evidence>
<sequence length="241" mass="26648">MHDSNGVSSVAVRITSGPTLGAPGLYAGRGYDYGWVDSCCIDKTSSAELSEAINSMFVWYSKADACYAYLSDVNSASKNSEQEFRDSRWHRRGWTLQELIAPRAVEFLFNDWETTRAEDKAYSLFGIFGVHLPVIYGGGGKHAFLRLQEEVLRKIPDQSIFAWGLRSLHSTDILTFPAWSTYSYAPRDTSTSPGAAFLATRDHGLLASSPGDFQGLSSLVPLLRGAFHRKLGYILDTPLSM</sequence>
<accession>R7SYK6</accession>
<gene>
    <name evidence="3" type="ORF">DICSQDRAFT_170676</name>
</gene>
<evidence type="ECO:0000313" key="4">
    <source>
        <dbReference type="Proteomes" id="UP000053319"/>
    </source>
</evidence>
<protein>
    <submittedName>
        <fullName evidence="3">Uncharacterized protein</fullName>
    </submittedName>
</protein>
<dbReference type="EMBL" id="JH719413">
    <property type="protein sequence ID" value="EJF60815.1"/>
    <property type="molecule type" value="Genomic_DNA"/>
</dbReference>
<dbReference type="PANTHER" id="PTHR10622">
    <property type="entry name" value="HET DOMAIN-CONTAINING PROTEIN"/>
    <property type="match status" value="1"/>
</dbReference>
<dbReference type="Proteomes" id="UP000053319">
    <property type="component" value="Unassembled WGS sequence"/>
</dbReference>
<proteinExistence type="predicted"/>